<dbReference type="SUPFAM" id="SSF47203">
    <property type="entry name" value="Acyl-CoA dehydrogenase C-terminal domain-like"/>
    <property type="match status" value="1"/>
</dbReference>
<dbReference type="GO" id="GO:0071949">
    <property type="term" value="F:FAD binding"/>
    <property type="evidence" value="ECO:0007669"/>
    <property type="project" value="InterPro"/>
</dbReference>
<dbReference type="InterPro" id="IPR036250">
    <property type="entry name" value="AcylCo_DH-like_C"/>
</dbReference>
<dbReference type="GO" id="GO:0033540">
    <property type="term" value="P:fatty acid beta-oxidation using acyl-CoA oxidase"/>
    <property type="evidence" value="ECO:0007669"/>
    <property type="project" value="TreeGrafter"/>
</dbReference>
<evidence type="ECO:0008006" key="3">
    <source>
        <dbReference type="Google" id="ProtNLM"/>
    </source>
</evidence>
<organism evidence="1 2">
    <name type="scientific">Tricholomella constricta</name>
    <dbReference type="NCBI Taxonomy" id="117010"/>
    <lineage>
        <taxon>Eukaryota</taxon>
        <taxon>Fungi</taxon>
        <taxon>Dikarya</taxon>
        <taxon>Basidiomycota</taxon>
        <taxon>Agaricomycotina</taxon>
        <taxon>Agaricomycetes</taxon>
        <taxon>Agaricomycetidae</taxon>
        <taxon>Agaricales</taxon>
        <taxon>Tricholomatineae</taxon>
        <taxon>Lyophyllaceae</taxon>
        <taxon>Tricholomella</taxon>
    </lineage>
</organism>
<proteinExistence type="predicted"/>
<dbReference type="InterPro" id="IPR009100">
    <property type="entry name" value="AcylCoA_DH/oxidase_NM_dom_sf"/>
</dbReference>
<protein>
    <recommendedName>
        <fullName evidence="3">Acyl-CoA oxidase</fullName>
    </recommendedName>
</protein>
<dbReference type="Gene3D" id="2.40.110.10">
    <property type="entry name" value="Butyryl-CoA Dehydrogenase, subunit A, domain 2"/>
    <property type="match status" value="1"/>
</dbReference>
<dbReference type="PANTHER" id="PTHR10909">
    <property type="entry name" value="ELECTRON TRANSPORT OXIDOREDUCTASE"/>
    <property type="match status" value="1"/>
</dbReference>
<dbReference type="AlphaFoldDB" id="A0A8H5M5T6"/>
<dbReference type="GO" id="GO:0003997">
    <property type="term" value="F:acyl-CoA oxidase activity"/>
    <property type="evidence" value="ECO:0007669"/>
    <property type="project" value="InterPro"/>
</dbReference>
<accession>A0A8H5M5T6</accession>
<reference evidence="1 2" key="1">
    <citation type="journal article" date="2020" name="ISME J.">
        <title>Uncovering the hidden diversity of litter-decomposition mechanisms in mushroom-forming fungi.</title>
        <authorList>
            <person name="Floudas D."/>
            <person name="Bentzer J."/>
            <person name="Ahren D."/>
            <person name="Johansson T."/>
            <person name="Persson P."/>
            <person name="Tunlid A."/>
        </authorList>
    </citation>
    <scope>NUCLEOTIDE SEQUENCE [LARGE SCALE GENOMIC DNA]</scope>
    <source>
        <strain evidence="1 2">CBS 661.87</strain>
    </source>
</reference>
<name>A0A8H5M5T6_9AGAR</name>
<evidence type="ECO:0000313" key="2">
    <source>
        <dbReference type="Proteomes" id="UP000565441"/>
    </source>
</evidence>
<dbReference type="Proteomes" id="UP000565441">
    <property type="component" value="Unassembled WGS sequence"/>
</dbReference>
<dbReference type="SUPFAM" id="SSF56645">
    <property type="entry name" value="Acyl-CoA dehydrogenase NM domain-like"/>
    <property type="match status" value="1"/>
</dbReference>
<dbReference type="GO" id="GO:0005777">
    <property type="term" value="C:peroxisome"/>
    <property type="evidence" value="ECO:0007669"/>
    <property type="project" value="InterPro"/>
</dbReference>
<keyword evidence="2" id="KW-1185">Reference proteome</keyword>
<dbReference type="InterPro" id="IPR012258">
    <property type="entry name" value="Acyl-CoA_oxidase"/>
</dbReference>
<dbReference type="InterPro" id="IPR046373">
    <property type="entry name" value="Acyl-CoA_Oxase/DH_mid-dom_sf"/>
</dbReference>
<gene>
    <name evidence="1" type="ORF">D9615_005433</name>
</gene>
<sequence length="591" mass="66030">MGSLYYPEQDLSCLHKGGKQAIFSKTIRPNMANELYLHPLFQTKVELLSPDERVSLSYQRARLIMQTYRLTSSDVQFCSSKFWSMMMDPICSLDIAMFTILAAHVGLTIGTLSRHLKKRPDFKPLVDRLLRFDTVGIYLLTERGHGLDAFNIETTATKTADGYVLHTPREEAAKFMPASTPSFGIPKVALVMARLIVDGEDRGSRFFVTPICNEREMYHGVHSVRLPPRSGTGPLDFSITSFDHVHLPPTALVASDILDYSTPSQPLEAWWDEIWRIPLGTMAVPAPWISAIKAIAYIGGRYSMHRCLSGKRSEPVPILSFRTQQWPIMHATAVGLVMSNWFPLAIRQAMEKTTDHRVRHAMSIIAKTTICRHFQRCVPEVAERCGAQGTFEHNYMARIENDGKGVIIAEGDVLTLCIRLFSELLQKRYEVPMPDPGESLLALHAASLLEENTALLKDIKGDHRSDTFNALILPQSQIVVEAMGHALAYSAALHSNLPQAILDVYECAVIRQDPAWYSEQGGLTRMDQRLREDAAVSSMLPQLGSFLADLDIEKYVTAPIVSDAGWKEYLAALPVHTGTAIPEVELLQAML</sequence>
<dbReference type="GO" id="GO:0055088">
    <property type="term" value="P:lipid homeostasis"/>
    <property type="evidence" value="ECO:0007669"/>
    <property type="project" value="TreeGrafter"/>
</dbReference>
<dbReference type="OrthoDB" id="538336at2759"/>
<dbReference type="EMBL" id="JAACJP010000010">
    <property type="protein sequence ID" value="KAF5381771.1"/>
    <property type="molecule type" value="Genomic_DNA"/>
</dbReference>
<comment type="caution">
    <text evidence="1">The sequence shown here is derived from an EMBL/GenBank/DDBJ whole genome shotgun (WGS) entry which is preliminary data.</text>
</comment>
<dbReference type="GO" id="GO:0005504">
    <property type="term" value="F:fatty acid binding"/>
    <property type="evidence" value="ECO:0007669"/>
    <property type="project" value="TreeGrafter"/>
</dbReference>
<dbReference type="PANTHER" id="PTHR10909:SF382">
    <property type="entry name" value="ACYL-COENZYME A OXIDASE"/>
    <property type="match status" value="1"/>
</dbReference>
<evidence type="ECO:0000313" key="1">
    <source>
        <dbReference type="EMBL" id="KAF5381771.1"/>
    </source>
</evidence>
<dbReference type="Gene3D" id="1.20.140.10">
    <property type="entry name" value="Butyryl-CoA Dehydrogenase, subunit A, domain 3"/>
    <property type="match status" value="1"/>
</dbReference>